<evidence type="ECO:0000256" key="4">
    <source>
        <dbReference type="PROSITE-ProRule" id="PRU00023"/>
    </source>
</evidence>
<dbReference type="PANTHER" id="PTHR14491">
    <property type="entry name" value="SOSONDOWAH, ISOFORM G"/>
    <property type="match status" value="1"/>
</dbReference>
<gene>
    <name evidence="7" type="primary">LOC109065173</name>
</gene>
<name>A0A9Q9V547_CYPCA</name>
<dbReference type="PROSITE" id="PS50088">
    <property type="entry name" value="ANK_REPEAT"/>
    <property type="match status" value="1"/>
</dbReference>
<keyword evidence="2 4" id="KW-0040">ANK repeat</keyword>
<feature type="region of interest" description="Disordered" evidence="5">
    <location>
        <begin position="115"/>
        <end position="229"/>
    </location>
</feature>
<feature type="repeat" description="ANK" evidence="4">
    <location>
        <begin position="635"/>
        <end position="668"/>
    </location>
</feature>
<feature type="compositionally biased region" description="Polar residues" evidence="5">
    <location>
        <begin position="539"/>
        <end position="549"/>
    </location>
</feature>
<sequence length="739" mass="82192">MQVELREKLVGGVTVSTGETAREVLQFDCERESHGESMATDFTQESLLRFIINNGGKVRNVDLLTHYRRFLREDEDRVQNRELFKRYVNSVATVKQEEGVSHVVLRKKYRVHLGDISKNREPEQQNEDSKPRAALTVPTVEILPAAGILTNTNNNNNKDATPSFEEAVRTSSPHGREQPAVSASCVEQVNVTCPLKPTPSDTDSRSSGSGQSFEQPWESNTASEATDLEHNGVYEAKQRQLREADGCEQSFVNPAYYEVRVSPTVERKSLNASTSDVHTKHSDEPVAEEWPLCSTLGQSHLYKSSPCLLDRPVSPHIHSQTYNQAGLNRSNDSLLRSNGGFNGFPIQEQDEFETHGLSVDDPQVYASATYLQIRQSSSLSSSRDSVSIPSPCSTPPDTGWPHDNEWSKDQGLVPGQDGNDVQAFLRHAQEARLLSQLYQPSHNITSMHHSTGHIVDEGSSTRSSSPETRHGPIVRRLTSRLRSRMCRSLGEDLDQPFPEDNVSARHNRLQLLSSTLSMGNLVSQSSSRGQSSQDLLSPAGSTRSLHDSSFSGKLSSIPLDPREHEWFVKAASGTWSDIYALFRDDPNLLSKRDFISGFTIVHWIAKHGDHRVLNTLWYGVDKAGMTLDVNAKTLCGYTPLHLAAIHGHKKFIRLLVQKFNADVRIRDSSGKRAWQYLSKNETWDILELLGAPQKCNSGSPANLTARPATTKVNISRHSSIAALIKHKSHLRVSSSPQAF</sequence>
<evidence type="ECO:0000256" key="3">
    <source>
        <dbReference type="ARBA" id="ARBA00038122"/>
    </source>
</evidence>
<dbReference type="Pfam" id="PF25877">
    <property type="entry name" value="WHD_SOWAH"/>
    <property type="match status" value="1"/>
</dbReference>
<dbReference type="RefSeq" id="XP_018937731.1">
    <property type="nucleotide sequence ID" value="XM_019082186.1"/>
</dbReference>
<dbReference type="InterPro" id="IPR036770">
    <property type="entry name" value="Ankyrin_rpt-contain_sf"/>
</dbReference>
<dbReference type="SMR" id="A0A9Q9V547"/>
<dbReference type="SMART" id="SM00248">
    <property type="entry name" value="ANK"/>
    <property type="match status" value="2"/>
</dbReference>
<feature type="domain" description="SOWAHA-C winged helix-turn-helix" evidence="6">
    <location>
        <begin position="41"/>
        <end position="124"/>
    </location>
</feature>
<dbReference type="Pfam" id="PF12796">
    <property type="entry name" value="Ank_2"/>
    <property type="match status" value="1"/>
</dbReference>
<dbReference type="KEGG" id="ccar:109065173"/>
<dbReference type="GeneID" id="109065173"/>
<dbReference type="Proteomes" id="UP001155660">
    <property type="component" value="Chromosome A21"/>
</dbReference>
<dbReference type="OrthoDB" id="60433at2759"/>
<evidence type="ECO:0000313" key="7">
    <source>
        <dbReference type="RefSeq" id="XP_018937731.1"/>
    </source>
</evidence>
<dbReference type="PANTHER" id="PTHR14491:SF3">
    <property type="entry name" value="ANKYRIN REPEAT DOMAIN-CONTAINING PROTEIN SOWAHB"/>
    <property type="match status" value="1"/>
</dbReference>
<proteinExistence type="inferred from homology"/>
<evidence type="ECO:0000256" key="1">
    <source>
        <dbReference type="ARBA" id="ARBA00022737"/>
    </source>
</evidence>
<feature type="compositionally biased region" description="Polar residues" evidence="5">
    <location>
        <begin position="199"/>
        <end position="224"/>
    </location>
</feature>
<evidence type="ECO:0000256" key="2">
    <source>
        <dbReference type="ARBA" id="ARBA00023043"/>
    </source>
</evidence>
<dbReference type="Gene3D" id="1.25.40.20">
    <property type="entry name" value="Ankyrin repeat-containing domain"/>
    <property type="match status" value="1"/>
</dbReference>
<keyword evidence="1" id="KW-0677">Repeat</keyword>
<dbReference type="InterPro" id="IPR058889">
    <property type="entry name" value="WHD_SOWAHA-C"/>
</dbReference>
<dbReference type="SUPFAM" id="SSF48403">
    <property type="entry name" value="Ankyrin repeat"/>
    <property type="match status" value="1"/>
</dbReference>
<evidence type="ECO:0000256" key="5">
    <source>
        <dbReference type="SAM" id="MobiDB-lite"/>
    </source>
</evidence>
<dbReference type="PROSITE" id="PS50297">
    <property type="entry name" value="ANK_REP_REGION"/>
    <property type="match status" value="1"/>
</dbReference>
<evidence type="ECO:0000259" key="6">
    <source>
        <dbReference type="Pfam" id="PF25877"/>
    </source>
</evidence>
<feature type="region of interest" description="Disordered" evidence="5">
    <location>
        <begin position="379"/>
        <end position="410"/>
    </location>
</feature>
<feature type="compositionally biased region" description="Low complexity" evidence="5">
    <location>
        <begin position="522"/>
        <end position="537"/>
    </location>
</feature>
<organism evidence="7">
    <name type="scientific">Cyprinus carpio</name>
    <name type="common">Common carp</name>
    <dbReference type="NCBI Taxonomy" id="7962"/>
    <lineage>
        <taxon>Eukaryota</taxon>
        <taxon>Metazoa</taxon>
        <taxon>Chordata</taxon>
        <taxon>Craniata</taxon>
        <taxon>Vertebrata</taxon>
        <taxon>Euteleostomi</taxon>
        <taxon>Actinopterygii</taxon>
        <taxon>Neopterygii</taxon>
        <taxon>Teleostei</taxon>
        <taxon>Ostariophysi</taxon>
        <taxon>Cypriniformes</taxon>
        <taxon>Cyprinidae</taxon>
        <taxon>Cyprininae</taxon>
        <taxon>Cyprinus</taxon>
    </lineage>
</organism>
<dbReference type="AlphaFoldDB" id="A0A9Q9V547"/>
<reference evidence="7" key="1">
    <citation type="submission" date="2025-08" db="UniProtKB">
        <authorList>
            <consortium name="RefSeq"/>
        </authorList>
    </citation>
    <scope>IDENTIFICATION</scope>
    <source>
        <tissue evidence="7">Muscle</tissue>
    </source>
</reference>
<comment type="similarity">
    <text evidence="3">Belongs to the SOWAH family.</text>
</comment>
<feature type="compositionally biased region" description="Low complexity" evidence="5">
    <location>
        <begin position="379"/>
        <end position="391"/>
    </location>
</feature>
<feature type="region of interest" description="Disordered" evidence="5">
    <location>
        <begin position="450"/>
        <end position="477"/>
    </location>
</feature>
<dbReference type="InterPro" id="IPR002110">
    <property type="entry name" value="Ankyrin_rpt"/>
</dbReference>
<feature type="region of interest" description="Disordered" evidence="5">
    <location>
        <begin position="522"/>
        <end position="549"/>
    </location>
</feature>
<protein>
    <submittedName>
        <fullName evidence="7">Ankyrin repeat domain-containing protein SOWAHB-like</fullName>
    </submittedName>
</protein>
<feature type="compositionally biased region" description="Basic and acidic residues" evidence="5">
    <location>
        <begin position="115"/>
        <end position="131"/>
    </location>
</feature>
<accession>A0A9Q9V547</accession>